<dbReference type="Pfam" id="PF00004">
    <property type="entry name" value="AAA"/>
    <property type="match status" value="2"/>
</dbReference>
<keyword evidence="8" id="KW-0132">Cell division</keyword>
<dbReference type="Pfam" id="PF17862">
    <property type="entry name" value="AAA_lid_3"/>
    <property type="match status" value="2"/>
</dbReference>
<dbReference type="NCBIfam" id="TIGR01243">
    <property type="entry name" value="CDC48"/>
    <property type="match status" value="1"/>
</dbReference>
<dbReference type="InterPro" id="IPR050168">
    <property type="entry name" value="AAA_ATPase_domain"/>
</dbReference>
<dbReference type="InterPro" id="IPR009010">
    <property type="entry name" value="Asp_de-COase-like_dom_sf"/>
</dbReference>
<dbReference type="InterPro" id="IPR041569">
    <property type="entry name" value="AAA_lid_3"/>
</dbReference>
<dbReference type="InterPro" id="IPR027417">
    <property type="entry name" value="P-loop_NTPase"/>
</dbReference>
<dbReference type="FunFam" id="1.10.8.60:FF:000057">
    <property type="entry name" value="AAA family ATPase, CDC48 subfamily"/>
    <property type="match status" value="1"/>
</dbReference>
<evidence type="ECO:0000256" key="4">
    <source>
        <dbReference type="ARBA" id="ARBA00022840"/>
    </source>
</evidence>
<dbReference type="InterPro" id="IPR005938">
    <property type="entry name" value="AAA_ATPase_CDC48"/>
</dbReference>
<dbReference type="GO" id="GO:0051301">
    <property type="term" value="P:cell division"/>
    <property type="evidence" value="ECO:0007669"/>
    <property type="project" value="UniProtKB-KW"/>
</dbReference>
<dbReference type="EMBL" id="BFAV01000030">
    <property type="protein sequence ID" value="GBF32441.1"/>
    <property type="molecule type" value="Genomic_DNA"/>
</dbReference>
<keyword evidence="3 5" id="KW-0547">Nucleotide-binding</keyword>
<dbReference type="Gene3D" id="3.40.50.300">
    <property type="entry name" value="P-loop containing nucleotide triphosphate hydrolases"/>
    <property type="match status" value="2"/>
</dbReference>
<evidence type="ECO:0000313" key="8">
    <source>
        <dbReference type="EMBL" id="GBF32441.1"/>
    </source>
</evidence>
<gene>
    <name evidence="8" type="ORF">DCCM_0637</name>
</gene>
<comment type="caution">
    <text evidence="8">The sequence shown here is derived from an EMBL/GenBank/DDBJ whole genome shotgun (WGS) entry which is preliminary data.</text>
</comment>
<accession>A0A2L2XF32</accession>
<dbReference type="Proteomes" id="UP000239549">
    <property type="component" value="Unassembled WGS sequence"/>
</dbReference>
<dbReference type="InterPro" id="IPR003959">
    <property type="entry name" value="ATPase_AAA_core"/>
</dbReference>
<feature type="domain" description="AAA+ ATPase" evidence="6">
    <location>
        <begin position="212"/>
        <end position="348"/>
    </location>
</feature>
<sequence length="712" mass="77748">MERSEDFIVAESLHKDVGRGIARLDPEDMAGVGAEVGDVVAITGGGTAVARLMPQHRELRGKRVIQLDALLRENAGVGPGDKVRVEKVGFCPAASKIIVSIPANREFRPESDYIRRYLEGLPVKVNNKVQVPAWGSKKIEAIVIHVEPEGIVSAGSGTDIVLKDASPEGAGESRAVCYEDIGGLKKEVDKVREIVELPLKYPFVFRHLGIDPPRGILLSGPPGTGKTLIARAVASEAEAAFFHVSGPEIIHKFYGESEAKLREVFERAQQKGPSIIFLDEIDAIAPKREEVSGEVEKRVVAQLLALMDGITSRGRVVVIGATNIPNSLDPALRRPGRFDREIHIGVPDQKGRRDILQIHTRGMPLDGDVDLELLSGLTAGFTGADLSALCKEAAMGCLREALPRLNPREDRTAWSGWTELKVAMKHFEAALKDIEPSAAREFLVEIPVAGWEQVGGLAREKELLRQLIEWPLKYRELFARAGAKMPRGILLYGPPGTGKTLLARAVANEANANFVSVKGPQLISKWVGESEKEIRKLFRRARQVAPCIIFFDEIDGLAPVRGYGGGAAGEKVVSQLLTEMDGIEGLNNVVVMAATNRIDAVDPALLRSGRFEVKLGLSLPDRLSRAEMFKIHMQGRPLEKGINPEILAERAEGFSGADIEYVCRRAALLAIEEFIRRNPGGANPEHFRISGDNFKEAIGEVQNTPRGVMEYE</sequence>
<dbReference type="OrthoDB" id="9809379at2"/>
<comment type="similarity">
    <text evidence="1">Belongs to the AAA ATPase family. CDC48 subfamily.</text>
</comment>
<feature type="domain" description="CDC48 N-terminal subdomain" evidence="7">
    <location>
        <begin position="6"/>
        <end position="90"/>
    </location>
</feature>
<feature type="domain" description="AAA+ ATPase" evidence="6">
    <location>
        <begin position="485"/>
        <end position="621"/>
    </location>
</feature>
<dbReference type="FunFam" id="3.40.50.300:FF:000012">
    <property type="entry name" value="Transitional endoplasmic reticulum ATPase"/>
    <property type="match status" value="1"/>
</dbReference>
<dbReference type="InterPro" id="IPR003960">
    <property type="entry name" value="ATPase_AAA_CS"/>
</dbReference>
<dbReference type="SMART" id="SM00382">
    <property type="entry name" value="AAA"/>
    <property type="match status" value="2"/>
</dbReference>
<evidence type="ECO:0000259" key="6">
    <source>
        <dbReference type="SMART" id="SM00382"/>
    </source>
</evidence>
<dbReference type="Gene3D" id="1.10.8.60">
    <property type="match status" value="2"/>
</dbReference>
<reference evidence="9" key="1">
    <citation type="submission" date="2018-02" db="EMBL/GenBank/DDBJ databases">
        <title>Genome sequence of Desulfocucumis palustris strain NAW-5.</title>
        <authorList>
            <person name="Watanabe M."/>
            <person name="Kojima H."/>
            <person name="Fukui M."/>
        </authorList>
    </citation>
    <scope>NUCLEOTIDE SEQUENCE [LARGE SCALE GENOMIC DNA]</scope>
    <source>
        <strain evidence="9">NAW-5</strain>
    </source>
</reference>
<evidence type="ECO:0000256" key="1">
    <source>
        <dbReference type="ARBA" id="ARBA00009833"/>
    </source>
</evidence>
<evidence type="ECO:0000256" key="5">
    <source>
        <dbReference type="RuleBase" id="RU003651"/>
    </source>
</evidence>
<keyword evidence="8" id="KW-0131">Cell cycle</keyword>
<evidence type="ECO:0000259" key="7">
    <source>
        <dbReference type="SMART" id="SM01073"/>
    </source>
</evidence>
<evidence type="ECO:0000256" key="2">
    <source>
        <dbReference type="ARBA" id="ARBA00022737"/>
    </source>
</evidence>
<dbReference type="Pfam" id="PF02359">
    <property type="entry name" value="CDC48_N"/>
    <property type="match status" value="1"/>
</dbReference>
<keyword evidence="2" id="KW-0677">Repeat</keyword>
<dbReference type="SUPFAM" id="SSF54585">
    <property type="entry name" value="Cdc48 domain 2-like"/>
    <property type="match status" value="1"/>
</dbReference>
<keyword evidence="4 5" id="KW-0067">ATP-binding</keyword>
<dbReference type="AlphaFoldDB" id="A0A2L2XF32"/>
<proteinExistence type="inferred from homology"/>
<dbReference type="FunFam" id="2.40.40.20:FF:000007">
    <property type="entry name" value="AAA family ATPase"/>
    <property type="match status" value="1"/>
</dbReference>
<organism evidence="8 9">
    <name type="scientific">Desulfocucumis palustris</name>
    <dbReference type="NCBI Taxonomy" id="1898651"/>
    <lineage>
        <taxon>Bacteria</taxon>
        <taxon>Bacillati</taxon>
        <taxon>Bacillota</taxon>
        <taxon>Clostridia</taxon>
        <taxon>Eubacteriales</taxon>
        <taxon>Desulfocucumaceae</taxon>
        <taxon>Desulfocucumis</taxon>
    </lineage>
</organism>
<dbReference type="Gene3D" id="2.40.40.20">
    <property type="match status" value="1"/>
</dbReference>
<dbReference type="GO" id="GO:0005524">
    <property type="term" value="F:ATP binding"/>
    <property type="evidence" value="ECO:0007669"/>
    <property type="project" value="UniProtKB-KW"/>
</dbReference>
<evidence type="ECO:0000256" key="3">
    <source>
        <dbReference type="ARBA" id="ARBA00022741"/>
    </source>
</evidence>
<dbReference type="PROSITE" id="PS00674">
    <property type="entry name" value="AAA"/>
    <property type="match status" value="2"/>
</dbReference>
<dbReference type="InterPro" id="IPR003593">
    <property type="entry name" value="AAA+_ATPase"/>
</dbReference>
<dbReference type="GO" id="GO:0005737">
    <property type="term" value="C:cytoplasm"/>
    <property type="evidence" value="ECO:0007669"/>
    <property type="project" value="UniProtKB-ARBA"/>
</dbReference>
<keyword evidence="9" id="KW-1185">Reference proteome</keyword>
<evidence type="ECO:0000313" key="9">
    <source>
        <dbReference type="Proteomes" id="UP000239549"/>
    </source>
</evidence>
<protein>
    <submittedName>
        <fullName evidence="8">Cell division protein FtsH</fullName>
    </submittedName>
</protein>
<dbReference type="PANTHER" id="PTHR23077">
    <property type="entry name" value="AAA-FAMILY ATPASE"/>
    <property type="match status" value="1"/>
</dbReference>
<dbReference type="InterPro" id="IPR003338">
    <property type="entry name" value="CDC4_N-term_subdom"/>
</dbReference>
<dbReference type="InterPro" id="IPR029067">
    <property type="entry name" value="CDC48_domain_2-like_sf"/>
</dbReference>
<dbReference type="SUPFAM" id="SSF50692">
    <property type="entry name" value="ADC-like"/>
    <property type="match status" value="1"/>
</dbReference>
<dbReference type="GO" id="GO:0016887">
    <property type="term" value="F:ATP hydrolysis activity"/>
    <property type="evidence" value="ECO:0007669"/>
    <property type="project" value="InterPro"/>
</dbReference>
<name>A0A2L2XF32_9FIRM</name>
<dbReference type="SMART" id="SM01073">
    <property type="entry name" value="CDC48_N"/>
    <property type="match status" value="1"/>
</dbReference>
<dbReference type="PANTHER" id="PTHR23077:SF171">
    <property type="entry name" value="NUCLEAR VALOSIN-CONTAINING PROTEIN-LIKE"/>
    <property type="match status" value="1"/>
</dbReference>
<dbReference type="RefSeq" id="WP_104370977.1">
    <property type="nucleotide sequence ID" value="NZ_BFAV01000030.1"/>
</dbReference>
<dbReference type="SUPFAM" id="SSF52540">
    <property type="entry name" value="P-loop containing nucleoside triphosphate hydrolases"/>
    <property type="match status" value="2"/>
</dbReference>
<dbReference type="FunFam" id="3.40.50.300:FF:000018">
    <property type="entry name" value="Cell division control 48"/>
    <property type="match status" value="1"/>
</dbReference>